<gene>
    <name evidence="5" type="primary">acpH</name>
    <name evidence="5" type="ORF">GCE9029_00084</name>
</gene>
<dbReference type="Pfam" id="PF04336">
    <property type="entry name" value="ACP_PD"/>
    <property type="match status" value="1"/>
</dbReference>
<dbReference type="InterPro" id="IPR007431">
    <property type="entry name" value="ACP_PD"/>
</dbReference>
<dbReference type="Proteomes" id="UP000071641">
    <property type="component" value="Unassembled WGS sequence"/>
</dbReference>
<dbReference type="PANTHER" id="PTHR38764">
    <property type="entry name" value="ACYL CARRIER PROTEIN PHOSPHODIESTERASE"/>
    <property type="match status" value="1"/>
</dbReference>
<keyword evidence="6" id="KW-1185">Reference proteome</keyword>
<keyword evidence="4" id="KW-0276">Fatty acid metabolism</keyword>
<accession>A0A128ESQ0</accession>
<keyword evidence="3" id="KW-0443">Lipid metabolism</keyword>
<sequence>MNYLAHLHIAKHSNSQLMGNLMADFVRGKPDGKFLPETTKAIYLHRYVDRFIDSHEAIKPCRSLFPKRLYRFSAIALDMFWDHALIHHWDRFNDVGFNEFLGNAEEMCRASTQQEPNPLPERYLFLSDKMWREGWIPSYADINTLPFALRRMSSRSPRMGPLAETAETLVAHRQILLDAFPSIYRDVLSAARDFNHQP</sequence>
<dbReference type="STRING" id="1796497.GCE9029_00084"/>
<evidence type="ECO:0000256" key="2">
    <source>
        <dbReference type="ARBA" id="ARBA00022801"/>
    </source>
</evidence>
<dbReference type="RefSeq" id="WP_062660570.1">
    <property type="nucleotide sequence ID" value="NZ_FIZX01000001.1"/>
</dbReference>
<dbReference type="AlphaFoldDB" id="A0A128ESQ0"/>
<dbReference type="PIRSF" id="PIRSF011489">
    <property type="entry name" value="DUF479"/>
    <property type="match status" value="1"/>
</dbReference>
<evidence type="ECO:0000256" key="4">
    <source>
        <dbReference type="ARBA" id="ARBA00023160"/>
    </source>
</evidence>
<keyword evidence="1" id="KW-0444">Lipid biosynthesis</keyword>
<dbReference type="OrthoDB" id="8442777at2"/>
<keyword evidence="2 5" id="KW-0378">Hydrolase</keyword>
<keyword evidence="4" id="KW-0275">Fatty acid biosynthesis</keyword>
<evidence type="ECO:0000313" key="6">
    <source>
        <dbReference type="Proteomes" id="UP000071641"/>
    </source>
</evidence>
<evidence type="ECO:0000313" key="5">
    <source>
        <dbReference type="EMBL" id="CZF77230.1"/>
    </source>
</evidence>
<name>A0A128ESQ0_9GAMM</name>
<proteinExistence type="predicted"/>
<reference evidence="6" key="1">
    <citation type="submission" date="2016-02" db="EMBL/GenBank/DDBJ databases">
        <authorList>
            <person name="Rodrigo-Torres Lidia"/>
            <person name="Arahal R.David."/>
        </authorList>
    </citation>
    <scope>NUCLEOTIDE SEQUENCE [LARGE SCALE GENOMIC DNA]</scope>
    <source>
        <strain evidence="6">CECT 9029</strain>
    </source>
</reference>
<dbReference type="GO" id="GO:0008770">
    <property type="term" value="F:[acyl-carrier-protein] phosphodiesterase activity"/>
    <property type="evidence" value="ECO:0007669"/>
    <property type="project" value="UniProtKB-EC"/>
</dbReference>
<dbReference type="GO" id="GO:0006633">
    <property type="term" value="P:fatty acid biosynthetic process"/>
    <property type="evidence" value="ECO:0007669"/>
    <property type="project" value="UniProtKB-KW"/>
</dbReference>
<protein>
    <submittedName>
        <fullName evidence="5">Acyl carrier protein phosphodiesterase</fullName>
        <ecNumber evidence="5">3.1.4.14</ecNumber>
    </submittedName>
</protein>
<dbReference type="PANTHER" id="PTHR38764:SF1">
    <property type="entry name" value="ACYL CARRIER PROTEIN PHOSPHODIESTERASE"/>
    <property type="match status" value="1"/>
</dbReference>
<organism evidence="5 6">
    <name type="scientific">Grimontia celer</name>
    <dbReference type="NCBI Taxonomy" id="1796497"/>
    <lineage>
        <taxon>Bacteria</taxon>
        <taxon>Pseudomonadati</taxon>
        <taxon>Pseudomonadota</taxon>
        <taxon>Gammaproteobacteria</taxon>
        <taxon>Vibrionales</taxon>
        <taxon>Vibrionaceae</taxon>
        <taxon>Grimontia</taxon>
    </lineage>
</organism>
<evidence type="ECO:0000256" key="1">
    <source>
        <dbReference type="ARBA" id="ARBA00022516"/>
    </source>
</evidence>
<evidence type="ECO:0000256" key="3">
    <source>
        <dbReference type="ARBA" id="ARBA00023098"/>
    </source>
</evidence>
<dbReference type="EMBL" id="FIZX01000001">
    <property type="protein sequence ID" value="CZF77230.1"/>
    <property type="molecule type" value="Genomic_DNA"/>
</dbReference>
<dbReference type="EC" id="3.1.4.14" evidence="5"/>